<dbReference type="SUPFAM" id="SSF55811">
    <property type="entry name" value="Nudix"/>
    <property type="match status" value="1"/>
</dbReference>
<accession>A0A1R4GLU2</accession>
<dbReference type="RefSeq" id="WP_086999679.1">
    <property type="nucleotide sequence ID" value="NZ_FUHW01000038.1"/>
</dbReference>
<organism evidence="11 12">
    <name type="scientific">Arthrobacter rhombi</name>
    <dbReference type="NCBI Taxonomy" id="71253"/>
    <lineage>
        <taxon>Bacteria</taxon>
        <taxon>Bacillati</taxon>
        <taxon>Actinomycetota</taxon>
        <taxon>Actinomycetes</taxon>
        <taxon>Micrococcales</taxon>
        <taxon>Micrococcaceae</taxon>
        <taxon>Arthrobacter</taxon>
    </lineage>
</organism>
<dbReference type="PANTHER" id="PTHR42904">
    <property type="entry name" value="NUDIX HYDROLASE, NUDC SUBFAMILY"/>
    <property type="match status" value="1"/>
</dbReference>
<dbReference type="GO" id="GO:0019677">
    <property type="term" value="P:NAD+ catabolic process"/>
    <property type="evidence" value="ECO:0007669"/>
    <property type="project" value="TreeGrafter"/>
</dbReference>
<dbReference type="Gene3D" id="3.90.79.10">
    <property type="entry name" value="Nucleoside Triphosphate Pyrophosphohydrolase"/>
    <property type="match status" value="1"/>
</dbReference>
<dbReference type="GO" id="GO:0035529">
    <property type="term" value="F:NADH pyrophosphatase activity"/>
    <property type="evidence" value="ECO:0007669"/>
    <property type="project" value="TreeGrafter"/>
</dbReference>
<comment type="catalytic activity">
    <reaction evidence="9">
        <text>a 5'-end NAD(+)-phospho-ribonucleoside in mRNA + H2O = a 5'-end phospho-adenosine-phospho-ribonucleoside in mRNA + beta-nicotinamide D-ribonucleotide + 2 H(+)</text>
        <dbReference type="Rhea" id="RHEA:60876"/>
        <dbReference type="Rhea" id="RHEA-COMP:15698"/>
        <dbReference type="Rhea" id="RHEA-COMP:15719"/>
        <dbReference type="ChEBI" id="CHEBI:14649"/>
        <dbReference type="ChEBI" id="CHEBI:15377"/>
        <dbReference type="ChEBI" id="CHEBI:15378"/>
        <dbReference type="ChEBI" id="CHEBI:144029"/>
        <dbReference type="ChEBI" id="CHEBI:144051"/>
    </reaction>
    <physiologicalReaction direction="left-to-right" evidence="9">
        <dbReference type="Rhea" id="RHEA:60877"/>
    </physiologicalReaction>
</comment>
<dbReference type="Proteomes" id="UP000195913">
    <property type="component" value="Unassembled WGS sequence"/>
</dbReference>
<keyword evidence="5" id="KW-0479">Metal-binding</keyword>
<dbReference type="InterPro" id="IPR015376">
    <property type="entry name" value="Znr_NADH_PPase"/>
</dbReference>
<comment type="similarity">
    <text evidence="3">Belongs to the Nudix hydrolase family. NudC subfamily.</text>
</comment>
<dbReference type="CDD" id="cd03429">
    <property type="entry name" value="NUDIX_NADH_pyrophosphatase_Nudt13"/>
    <property type="match status" value="1"/>
</dbReference>
<dbReference type="InterPro" id="IPR049734">
    <property type="entry name" value="NudC-like_C"/>
</dbReference>
<dbReference type="InterPro" id="IPR000086">
    <property type="entry name" value="NUDIX_hydrolase_dom"/>
</dbReference>
<dbReference type="Pfam" id="PF09296">
    <property type="entry name" value="NUDIX-like"/>
    <property type="match status" value="1"/>
</dbReference>
<dbReference type="EMBL" id="FUHW01000038">
    <property type="protein sequence ID" value="SJM69064.1"/>
    <property type="molecule type" value="Genomic_DNA"/>
</dbReference>
<dbReference type="Pfam" id="PF00293">
    <property type="entry name" value="NUDIX"/>
    <property type="match status" value="1"/>
</dbReference>
<dbReference type="NCBIfam" id="NF001299">
    <property type="entry name" value="PRK00241.1"/>
    <property type="match status" value="1"/>
</dbReference>
<reference evidence="11 12" key="1">
    <citation type="submission" date="2017-02" db="EMBL/GenBank/DDBJ databases">
        <authorList>
            <person name="Peterson S.W."/>
        </authorList>
    </citation>
    <scope>NUCLEOTIDE SEQUENCE [LARGE SCALE GENOMIC DNA]</scope>
    <source>
        <strain evidence="11 12">B Ar 00.02</strain>
    </source>
</reference>
<dbReference type="InterPro" id="IPR015375">
    <property type="entry name" value="NADH_PPase-like_N"/>
</dbReference>
<dbReference type="Pfam" id="PF09297">
    <property type="entry name" value="Zn_ribbon_NUD"/>
    <property type="match status" value="1"/>
</dbReference>
<dbReference type="PROSITE" id="PS51462">
    <property type="entry name" value="NUDIX"/>
    <property type="match status" value="1"/>
</dbReference>
<keyword evidence="12" id="KW-1185">Reference proteome</keyword>
<dbReference type="Gene3D" id="3.90.79.20">
    <property type="match status" value="1"/>
</dbReference>
<dbReference type="InterPro" id="IPR050241">
    <property type="entry name" value="NAD-cap_RNA_hydrolase_NudC"/>
</dbReference>
<dbReference type="InterPro" id="IPR015797">
    <property type="entry name" value="NUDIX_hydrolase-like_dom_sf"/>
</dbReference>
<dbReference type="AlphaFoldDB" id="A0A1R4GLU2"/>
<keyword evidence="6 11" id="KW-0378">Hydrolase</keyword>
<dbReference type="GO" id="GO:0006742">
    <property type="term" value="P:NADP+ catabolic process"/>
    <property type="evidence" value="ECO:0007669"/>
    <property type="project" value="TreeGrafter"/>
</dbReference>
<dbReference type="InterPro" id="IPR020084">
    <property type="entry name" value="NUDIX_hydrolase_CS"/>
</dbReference>
<evidence type="ECO:0000313" key="12">
    <source>
        <dbReference type="Proteomes" id="UP000195913"/>
    </source>
</evidence>
<comment type="cofactor">
    <cofactor evidence="2">
        <name>Zn(2+)</name>
        <dbReference type="ChEBI" id="CHEBI:29105"/>
    </cofactor>
</comment>
<dbReference type="EC" id="3.6.1.22" evidence="4"/>
<keyword evidence="8" id="KW-0520">NAD</keyword>
<dbReference type="GO" id="GO:0046872">
    <property type="term" value="F:metal ion binding"/>
    <property type="evidence" value="ECO:0007669"/>
    <property type="project" value="UniProtKB-KW"/>
</dbReference>
<dbReference type="PANTHER" id="PTHR42904:SF6">
    <property type="entry name" value="NAD-CAPPED RNA HYDROLASE NUDT12"/>
    <property type="match status" value="1"/>
</dbReference>
<dbReference type="GO" id="GO:0005829">
    <property type="term" value="C:cytosol"/>
    <property type="evidence" value="ECO:0007669"/>
    <property type="project" value="TreeGrafter"/>
</dbReference>
<evidence type="ECO:0000256" key="4">
    <source>
        <dbReference type="ARBA" id="ARBA00012381"/>
    </source>
</evidence>
<comment type="cofactor">
    <cofactor evidence="1">
        <name>Mg(2+)</name>
        <dbReference type="ChEBI" id="CHEBI:18420"/>
    </cofactor>
</comment>
<evidence type="ECO:0000256" key="1">
    <source>
        <dbReference type="ARBA" id="ARBA00001946"/>
    </source>
</evidence>
<gene>
    <name evidence="11" type="ORF">FM101_11500</name>
</gene>
<sequence length="316" mass="34079">MTSSPDPVAAAATDLPLLGRLPLARTEVDRGCERRQDEGWLASLLGDVETRVLLLVKGRTPVRDGELALVGTDGLPADCRLVYLGRSGEREIVLADLATAPEKGLAEGDWLGLRDVAAGLGARDAGLFVEAVAIANWHASHTHCPRCGTPTDVVHSGWVRVCPKDGSQHFPRTDPAVIVAITDAEDRLLLGANAQWGGRRYSTLAGFVEPGESLEEAVEREIGEEADVRVHSIRYAGSQPWPFPCSLMLGFTAKAETPQVAPDGEEIIDLRWFTREELAREVTDGTIGVPSGVSISSALIEHWYGGPLPEPRRMEN</sequence>
<evidence type="ECO:0000313" key="11">
    <source>
        <dbReference type="EMBL" id="SJM69064.1"/>
    </source>
</evidence>
<evidence type="ECO:0000256" key="9">
    <source>
        <dbReference type="ARBA" id="ARBA00023679"/>
    </source>
</evidence>
<keyword evidence="7" id="KW-0460">Magnesium</keyword>
<proteinExistence type="inferred from homology"/>
<evidence type="ECO:0000256" key="5">
    <source>
        <dbReference type="ARBA" id="ARBA00022723"/>
    </source>
</evidence>
<evidence type="ECO:0000256" key="2">
    <source>
        <dbReference type="ARBA" id="ARBA00001947"/>
    </source>
</evidence>
<evidence type="ECO:0000256" key="8">
    <source>
        <dbReference type="ARBA" id="ARBA00023027"/>
    </source>
</evidence>
<evidence type="ECO:0000259" key="10">
    <source>
        <dbReference type="PROSITE" id="PS51462"/>
    </source>
</evidence>
<dbReference type="PROSITE" id="PS00893">
    <property type="entry name" value="NUDIX_BOX"/>
    <property type="match status" value="1"/>
</dbReference>
<evidence type="ECO:0000256" key="6">
    <source>
        <dbReference type="ARBA" id="ARBA00022801"/>
    </source>
</evidence>
<protein>
    <recommendedName>
        <fullName evidence="4">NAD(+) diphosphatase</fullName>
        <ecNumber evidence="4">3.6.1.22</ecNumber>
    </recommendedName>
</protein>
<name>A0A1R4GLU2_9MICC</name>
<evidence type="ECO:0000256" key="3">
    <source>
        <dbReference type="ARBA" id="ARBA00009595"/>
    </source>
</evidence>
<dbReference type="GO" id="GO:0110153">
    <property type="term" value="F:RNA NAD-cap (NMN-forming) hydrolase activity"/>
    <property type="evidence" value="ECO:0007669"/>
    <property type="project" value="RHEA"/>
</dbReference>
<feature type="domain" description="Nudix hydrolase" evidence="10">
    <location>
        <begin position="171"/>
        <end position="295"/>
    </location>
</feature>
<evidence type="ECO:0000256" key="7">
    <source>
        <dbReference type="ARBA" id="ARBA00022842"/>
    </source>
</evidence>